<sequence length="180" mass="20471">MGGCADQPRSPTIIQHWVLQTLSSNDGLLIAFSALIDFETGCFSSQKPCRALCTPEYARSSSPRQSPLDHLPARLFSRPVGYKRNGRLTRISHHLHILPFVLGHFGTPSSTMVRPRSIQKRVSNSPRSRRQQRARRKDSLFFKSFEYCQEGRWGLSHLVHSPDVLSQKQVESESWRLSNG</sequence>
<accession>A0A5M9N214</accession>
<evidence type="ECO:0000313" key="2">
    <source>
        <dbReference type="EMBL" id="KAA8651203.1"/>
    </source>
</evidence>
<reference evidence="2 3" key="1">
    <citation type="submission" date="2019-08" db="EMBL/GenBank/DDBJ databases">
        <title>The genome sequence of a newly discovered highly antifungal drug resistant Aspergillus species, Aspergillus tanneri NIH 1004.</title>
        <authorList>
            <person name="Mounaud S."/>
            <person name="Singh I."/>
            <person name="Joardar V."/>
            <person name="Pakala S."/>
            <person name="Pakala S."/>
            <person name="Venepally P."/>
            <person name="Chung J.K."/>
            <person name="Losada L."/>
            <person name="Nierman W.C."/>
        </authorList>
    </citation>
    <scope>NUCLEOTIDE SEQUENCE [LARGE SCALE GENOMIC DNA]</scope>
    <source>
        <strain evidence="2 3">NIH1004</strain>
    </source>
</reference>
<dbReference type="Proteomes" id="UP000324241">
    <property type="component" value="Unassembled WGS sequence"/>
</dbReference>
<dbReference type="GeneID" id="54322783"/>
<gene>
    <name evidence="2" type="ORF">ATNIH1004_000081</name>
</gene>
<dbReference type="EMBL" id="QUQM01000002">
    <property type="protein sequence ID" value="KAA8651203.1"/>
    <property type="molecule type" value="Genomic_DNA"/>
</dbReference>
<organism evidence="2 3">
    <name type="scientific">Aspergillus tanneri</name>
    <dbReference type="NCBI Taxonomy" id="1220188"/>
    <lineage>
        <taxon>Eukaryota</taxon>
        <taxon>Fungi</taxon>
        <taxon>Dikarya</taxon>
        <taxon>Ascomycota</taxon>
        <taxon>Pezizomycotina</taxon>
        <taxon>Eurotiomycetes</taxon>
        <taxon>Eurotiomycetidae</taxon>
        <taxon>Eurotiales</taxon>
        <taxon>Aspergillaceae</taxon>
        <taxon>Aspergillus</taxon>
        <taxon>Aspergillus subgen. Circumdati</taxon>
    </lineage>
</organism>
<feature type="region of interest" description="Disordered" evidence="1">
    <location>
        <begin position="111"/>
        <end position="135"/>
    </location>
</feature>
<dbReference type="AlphaFoldDB" id="A0A5M9N214"/>
<comment type="caution">
    <text evidence="2">The sequence shown here is derived from an EMBL/GenBank/DDBJ whole genome shotgun (WGS) entry which is preliminary data.</text>
</comment>
<proteinExistence type="predicted"/>
<evidence type="ECO:0000313" key="3">
    <source>
        <dbReference type="Proteomes" id="UP000324241"/>
    </source>
</evidence>
<name>A0A5M9N214_9EURO</name>
<evidence type="ECO:0000256" key="1">
    <source>
        <dbReference type="SAM" id="MobiDB-lite"/>
    </source>
</evidence>
<protein>
    <submittedName>
        <fullName evidence="2">Uncharacterized protein</fullName>
    </submittedName>
</protein>
<dbReference type="RefSeq" id="XP_033430564.1">
    <property type="nucleotide sequence ID" value="XM_033564807.1"/>
</dbReference>